<feature type="non-terminal residue" evidence="2">
    <location>
        <position position="1"/>
    </location>
</feature>
<proteinExistence type="predicted"/>
<evidence type="ECO:0000256" key="1">
    <source>
        <dbReference type="SAM" id="MobiDB-lite"/>
    </source>
</evidence>
<evidence type="ECO:0000313" key="2">
    <source>
        <dbReference type="EMBL" id="CEK61783.1"/>
    </source>
</evidence>
<gene>
    <name evidence="2" type="primary">ORF43258</name>
</gene>
<feature type="region of interest" description="Disordered" evidence="1">
    <location>
        <begin position="45"/>
        <end position="93"/>
    </location>
</feature>
<feature type="compositionally biased region" description="Polar residues" evidence="1">
    <location>
        <begin position="74"/>
        <end position="93"/>
    </location>
</feature>
<protein>
    <submittedName>
        <fullName evidence="2">Uncharacterized protein</fullName>
    </submittedName>
</protein>
<reference evidence="2" key="1">
    <citation type="submission" date="2014-12" db="EMBL/GenBank/DDBJ databases">
        <title>Insight into the proteome of Arion vulgaris.</title>
        <authorList>
            <person name="Aradska J."/>
            <person name="Bulat T."/>
            <person name="Smidak R."/>
            <person name="Sarate P."/>
            <person name="Gangsoo J."/>
            <person name="Sialana F."/>
            <person name="Bilban M."/>
            <person name="Lubec G."/>
        </authorList>
    </citation>
    <scope>NUCLEOTIDE SEQUENCE</scope>
    <source>
        <tissue evidence="2">Skin</tissue>
    </source>
</reference>
<accession>A0A0B6YZU6</accession>
<dbReference type="EMBL" id="HACG01014918">
    <property type="protein sequence ID" value="CEK61783.1"/>
    <property type="molecule type" value="Transcribed_RNA"/>
</dbReference>
<feature type="compositionally biased region" description="Polar residues" evidence="1">
    <location>
        <begin position="51"/>
        <end position="61"/>
    </location>
</feature>
<name>A0A0B6YZU6_9EUPU</name>
<dbReference type="AlphaFoldDB" id="A0A0B6YZU6"/>
<organism evidence="2">
    <name type="scientific">Arion vulgaris</name>
    <dbReference type="NCBI Taxonomy" id="1028688"/>
    <lineage>
        <taxon>Eukaryota</taxon>
        <taxon>Metazoa</taxon>
        <taxon>Spiralia</taxon>
        <taxon>Lophotrochozoa</taxon>
        <taxon>Mollusca</taxon>
        <taxon>Gastropoda</taxon>
        <taxon>Heterobranchia</taxon>
        <taxon>Euthyneura</taxon>
        <taxon>Panpulmonata</taxon>
        <taxon>Eupulmonata</taxon>
        <taxon>Stylommatophora</taxon>
        <taxon>Helicina</taxon>
        <taxon>Arionoidea</taxon>
        <taxon>Arionidae</taxon>
        <taxon>Arion</taxon>
    </lineage>
</organism>
<sequence length="93" mass="10190">KEEETAHNLHLECTPSSDVLELPMSPDFMKTPPGHVKVLNWAADGCPTSPVPQETATTQPLYSKEPSNPEFLKSRNTTSSSAQKPASQRTQID</sequence>